<evidence type="ECO:0000313" key="3">
    <source>
        <dbReference type="Proteomes" id="UP001162780"/>
    </source>
</evidence>
<keyword evidence="3" id="KW-1185">Reference proteome</keyword>
<dbReference type="InterPro" id="IPR043129">
    <property type="entry name" value="ATPase_NBD"/>
</dbReference>
<gene>
    <name evidence="2" type="ORF">NM686_014160</name>
</gene>
<dbReference type="Gene3D" id="3.30.420.40">
    <property type="match status" value="1"/>
</dbReference>
<dbReference type="NCBIfam" id="TIGR03123">
    <property type="entry name" value="one_C_unchar_1"/>
    <property type="match status" value="1"/>
</dbReference>
<dbReference type="SUPFAM" id="SSF53067">
    <property type="entry name" value="Actin-like ATPase domain"/>
    <property type="match status" value="1"/>
</dbReference>
<evidence type="ECO:0000313" key="2">
    <source>
        <dbReference type="EMBL" id="WAR43519.1"/>
    </source>
</evidence>
<dbReference type="Pfam" id="PF01968">
    <property type="entry name" value="Hydantoinase_A"/>
    <property type="match status" value="1"/>
</dbReference>
<dbReference type="Proteomes" id="UP001162780">
    <property type="component" value="Chromosome"/>
</dbReference>
<protein>
    <submittedName>
        <fullName evidence="2">H4MPT-linked C1 transfer pathway protein</fullName>
    </submittedName>
</protein>
<proteinExistence type="predicted"/>
<accession>A0ABY7GFB0</accession>
<organism evidence="2 3">
    <name type="scientific">Methylomonas rapida</name>
    <dbReference type="NCBI Taxonomy" id="2963939"/>
    <lineage>
        <taxon>Bacteria</taxon>
        <taxon>Pseudomonadati</taxon>
        <taxon>Pseudomonadota</taxon>
        <taxon>Gammaproteobacteria</taxon>
        <taxon>Methylococcales</taxon>
        <taxon>Methylococcaceae</taxon>
        <taxon>Methylomonas</taxon>
    </lineage>
</organism>
<evidence type="ECO:0000259" key="1">
    <source>
        <dbReference type="Pfam" id="PF01968"/>
    </source>
</evidence>
<dbReference type="Gene3D" id="3.30.420.190">
    <property type="entry name" value="conserved archaeal protein q6m145"/>
    <property type="match status" value="1"/>
</dbReference>
<name>A0ABY7GFB0_9GAMM</name>
<dbReference type="EMBL" id="CP113517">
    <property type="protein sequence ID" value="WAR43519.1"/>
    <property type="molecule type" value="Genomic_DNA"/>
</dbReference>
<dbReference type="InterPro" id="IPR002756">
    <property type="entry name" value="MfnF"/>
</dbReference>
<dbReference type="RefSeq" id="WP_255188485.1">
    <property type="nucleotide sequence ID" value="NZ_CP113517.1"/>
</dbReference>
<dbReference type="InterPro" id="IPR002821">
    <property type="entry name" value="Hydantoinase_A"/>
</dbReference>
<sequence>MQRFIIGWDIGGAHVKAAMLDDSGVVLQVIQRPCPLWKGLSYLEAAIDAVLMQLPREVERHAVTMTGELVDCFSSREQGVEAILHTLQGRLPKSDIRVFAGNAGFISLDDVRSDDYMVIASANWLASAQLAARCRKNALFVDIGSTTSDILRIESHAVQAVGHTDYERLVSGELVYTGIVRTAVMAVAQRAVFNGRDMGLMAEYFATMADVYRLTGDLNEAHDQSETADGADKSPVASARRLSRMTGFEFVESDWPLWLAFAQELKRQQRALIHEACLQQLGSGCDQAKDLCLIGAGVGRFLAKEIAADLGLGYVDFTALLRQGASVGDVDAADCAPAVAVAYLAAGFG</sequence>
<feature type="domain" description="Hydantoinase A/oxoprolinase" evidence="1">
    <location>
        <begin position="61"/>
        <end position="316"/>
    </location>
</feature>
<reference evidence="2" key="1">
    <citation type="submission" date="2022-11" db="EMBL/GenBank/DDBJ databases">
        <title>Methylomonas rapida sp. nov., Carotenoid-Producing Obligate Methanotrophs with High Growth Characteristics and Biotechnological Potential.</title>
        <authorList>
            <person name="Tikhonova E.N."/>
            <person name="Suleimanov R.Z."/>
            <person name="Miroshnikov K."/>
            <person name="Oshkin I.Y."/>
            <person name="Belova S.E."/>
            <person name="Danilova O.V."/>
            <person name="Ashikhmin A."/>
            <person name="Konopkin A."/>
            <person name="But S.Y."/>
            <person name="Khmelenina V.N."/>
            <person name="Kuznetsov N."/>
            <person name="Pimenov N.V."/>
            <person name="Dedysh S.N."/>
        </authorList>
    </citation>
    <scope>NUCLEOTIDE SEQUENCE</scope>
    <source>
        <strain evidence="2">MP1</strain>
    </source>
</reference>